<feature type="compositionally biased region" description="Polar residues" evidence="1">
    <location>
        <begin position="34"/>
        <end position="45"/>
    </location>
</feature>
<organism evidence="2">
    <name type="scientific">Arundo donax</name>
    <name type="common">Giant reed</name>
    <name type="synonym">Donax arundinaceus</name>
    <dbReference type="NCBI Taxonomy" id="35708"/>
    <lineage>
        <taxon>Eukaryota</taxon>
        <taxon>Viridiplantae</taxon>
        <taxon>Streptophyta</taxon>
        <taxon>Embryophyta</taxon>
        <taxon>Tracheophyta</taxon>
        <taxon>Spermatophyta</taxon>
        <taxon>Magnoliopsida</taxon>
        <taxon>Liliopsida</taxon>
        <taxon>Poales</taxon>
        <taxon>Poaceae</taxon>
        <taxon>PACMAD clade</taxon>
        <taxon>Arundinoideae</taxon>
        <taxon>Arundineae</taxon>
        <taxon>Arundo</taxon>
    </lineage>
</organism>
<name>A0A0A9BFG6_ARUDO</name>
<feature type="region of interest" description="Disordered" evidence="1">
    <location>
        <begin position="1"/>
        <end position="45"/>
    </location>
</feature>
<feature type="compositionally biased region" description="Polar residues" evidence="1">
    <location>
        <begin position="12"/>
        <end position="24"/>
    </location>
</feature>
<evidence type="ECO:0000313" key="2">
    <source>
        <dbReference type="EMBL" id="JAD59980.1"/>
    </source>
</evidence>
<sequence>MPGTRMKHKLSNHPSLNQNLTTHSGSKHTLVEPASSTARAATLQL</sequence>
<reference evidence="2" key="2">
    <citation type="journal article" date="2015" name="Data Brief">
        <title>Shoot transcriptome of the giant reed, Arundo donax.</title>
        <authorList>
            <person name="Barrero R.A."/>
            <person name="Guerrero F.D."/>
            <person name="Moolhuijzen P."/>
            <person name="Goolsby J.A."/>
            <person name="Tidwell J."/>
            <person name="Bellgard S.E."/>
            <person name="Bellgard M.I."/>
        </authorList>
    </citation>
    <scope>NUCLEOTIDE SEQUENCE</scope>
    <source>
        <tissue evidence="2">Shoot tissue taken approximately 20 cm above the soil surface</tissue>
    </source>
</reference>
<feature type="compositionally biased region" description="Basic residues" evidence="1">
    <location>
        <begin position="1"/>
        <end position="11"/>
    </location>
</feature>
<protein>
    <submittedName>
        <fullName evidence="2">Uncharacterized protein</fullName>
    </submittedName>
</protein>
<reference evidence="2" key="1">
    <citation type="submission" date="2014-09" db="EMBL/GenBank/DDBJ databases">
        <authorList>
            <person name="Magalhaes I.L.F."/>
            <person name="Oliveira U."/>
            <person name="Santos F.R."/>
            <person name="Vidigal T.H.D.A."/>
            <person name="Brescovit A.D."/>
            <person name="Santos A.J."/>
        </authorList>
    </citation>
    <scope>NUCLEOTIDE SEQUENCE</scope>
    <source>
        <tissue evidence="2">Shoot tissue taken approximately 20 cm above the soil surface</tissue>
    </source>
</reference>
<accession>A0A0A9BFG6</accession>
<dbReference type="AlphaFoldDB" id="A0A0A9BFG6"/>
<dbReference type="EMBL" id="GBRH01237915">
    <property type="protein sequence ID" value="JAD59980.1"/>
    <property type="molecule type" value="Transcribed_RNA"/>
</dbReference>
<evidence type="ECO:0000256" key="1">
    <source>
        <dbReference type="SAM" id="MobiDB-lite"/>
    </source>
</evidence>
<proteinExistence type="predicted"/>